<dbReference type="SUPFAM" id="SSF53756">
    <property type="entry name" value="UDP-Glycosyltransferase/glycogen phosphorylase"/>
    <property type="match status" value="1"/>
</dbReference>
<feature type="domain" description="Glycosyltransferase subfamily 4-like N-terminal" evidence="2">
    <location>
        <begin position="113"/>
        <end position="209"/>
    </location>
</feature>
<dbReference type="Proteomes" id="UP000187181">
    <property type="component" value="Unassembled WGS sequence"/>
</dbReference>
<dbReference type="AlphaFoldDB" id="A0A1R3XIL6"/>
<evidence type="ECO:0000259" key="2">
    <source>
        <dbReference type="Pfam" id="PF13439"/>
    </source>
</evidence>
<dbReference type="RefSeq" id="WP_076669073.1">
    <property type="nucleotide sequence ID" value="NZ_FTPP01000002.1"/>
</dbReference>
<dbReference type="GO" id="GO:0016757">
    <property type="term" value="F:glycosyltransferase activity"/>
    <property type="evidence" value="ECO:0007669"/>
    <property type="project" value="InterPro"/>
</dbReference>
<sequence length="406" mass="46378">MNVFVIPSWYPSKDNPHTGIFNKEQSLAVAELYPESNFAISTWGTHENDLLLLGKDHLKNISKLFKYPLKKATTQKLGRNITEYYTPAFTWTRKFLRGNINNIIKVNVKHFQKFQEEVGKVDIIHAHSAHPGGWVAMMLAEKFAVPYTITEHMAPFPFRSFLKANGTLNQYLAKPFHYSAANIVVSPQQKETLTQWDIPRLKLIPNLTDESVFQPKHIPKTDQRFTFFTLAVLEDRKGIKFLLEAFKRIHEQYKNTRLIIGGDGPQRQEYQSLASSLSITEHVQWLGTLNRQQAAEQLQNCDAFVLPSFHENLPLVLLEASACGKPLIGTYCGGSESIIHDKNGLVVEPGNTDALFGAMEDLYLNYERYNAKEIRANFMSKYSRSVVCKQIMDLYQQVITQHTPSP</sequence>
<evidence type="ECO:0000259" key="1">
    <source>
        <dbReference type="Pfam" id="PF00534"/>
    </source>
</evidence>
<reference evidence="4" key="1">
    <citation type="submission" date="2017-01" db="EMBL/GenBank/DDBJ databases">
        <authorList>
            <person name="Varghese N."/>
            <person name="Submissions S."/>
        </authorList>
    </citation>
    <scope>NUCLEOTIDE SEQUENCE [LARGE SCALE GENOMIC DNA]</scope>
    <source>
        <strain evidence="4">LP100</strain>
    </source>
</reference>
<protein>
    <submittedName>
        <fullName evidence="3">Glycosyltransferase involved in cell wall bisynthesis</fullName>
    </submittedName>
</protein>
<dbReference type="InterPro" id="IPR050194">
    <property type="entry name" value="Glycosyltransferase_grp1"/>
</dbReference>
<gene>
    <name evidence="3" type="ORF">SAMN05444128_2357</name>
</gene>
<evidence type="ECO:0000313" key="4">
    <source>
        <dbReference type="Proteomes" id="UP000187181"/>
    </source>
</evidence>
<accession>A0A1R3XIL6</accession>
<dbReference type="InterPro" id="IPR001296">
    <property type="entry name" value="Glyco_trans_1"/>
</dbReference>
<dbReference type="InterPro" id="IPR028098">
    <property type="entry name" value="Glyco_trans_4-like_N"/>
</dbReference>
<organism evidence="3 4">
    <name type="scientific">Pontibacter indicus</name>
    <dbReference type="NCBI Taxonomy" id="1317125"/>
    <lineage>
        <taxon>Bacteria</taxon>
        <taxon>Pseudomonadati</taxon>
        <taxon>Bacteroidota</taxon>
        <taxon>Cytophagia</taxon>
        <taxon>Cytophagales</taxon>
        <taxon>Hymenobacteraceae</taxon>
        <taxon>Pontibacter</taxon>
    </lineage>
</organism>
<name>A0A1R3XIL6_9BACT</name>
<proteinExistence type="predicted"/>
<evidence type="ECO:0000313" key="3">
    <source>
        <dbReference type="EMBL" id="SIT90706.1"/>
    </source>
</evidence>
<keyword evidence="3" id="KW-0808">Transferase</keyword>
<dbReference type="OrthoDB" id="9795068at2"/>
<dbReference type="Pfam" id="PF00534">
    <property type="entry name" value="Glycos_transf_1"/>
    <property type="match status" value="1"/>
</dbReference>
<dbReference type="STRING" id="1317125.SAMN05444128_2357"/>
<dbReference type="Pfam" id="PF13439">
    <property type="entry name" value="Glyco_transf_4"/>
    <property type="match status" value="1"/>
</dbReference>
<keyword evidence="4" id="KW-1185">Reference proteome</keyword>
<dbReference type="PANTHER" id="PTHR45947">
    <property type="entry name" value="SULFOQUINOVOSYL TRANSFERASE SQD2"/>
    <property type="match status" value="1"/>
</dbReference>
<feature type="domain" description="Glycosyl transferase family 1" evidence="1">
    <location>
        <begin position="216"/>
        <end position="370"/>
    </location>
</feature>
<dbReference type="EMBL" id="FTPP01000002">
    <property type="protein sequence ID" value="SIT90706.1"/>
    <property type="molecule type" value="Genomic_DNA"/>
</dbReference>
<dbReference type="Gene3D" id="3.40.50.2000">
    <property type="entry name" value="Glycogen Phosphorylase B"/>
    <property type="match status" value="2"/>
</dbReference>
<dbReference type="PANTHER" id="PTHR45947:SF3">
    <property type="entry name" value="SULFOQUINOVOSYL TRANSFERASE SQD2"/>
    <property type="match status" value="1"/>
</dbReference>